<name>W4M2H1_9BACT</name>
<dbReference type="InterPro" id="IPR013785">
    <property type="entry name" value="Aldolase_TIM"/>
</dbReference>
<dbReference type="PANTHER" id="PTHR21089">
    <property type="entry name" value="SHIKIMATE DEHYDROGENASE"/>
    <property type="match status" value="1"/>
</dbReference>
<dbReference type="Gene3D" id="3.40.50.10860">
    <property type="entry name" value="Leucine Dehydrogenase, chain A, domain 1"/>
    <property type="match status" value="1"/>
</dbReference>
<dbReference type="Gene3D" id="3.20.20.70">
    <property type="entry name" value="Aldolase class I"/>
    <property type="match status" value="1"/>
</dbReference>
<dbReference type="Pfam" id="PF08501">
    <property type="entry name" value="Shikimate_dh_N"/>
    <property type="match status" value="1"/>
</dbReference>
<dbReference type="CDD" id="cd01065">
    <property type="entry name" value="NAD_bind_Shikimate_DH"/>
    <property type="match status" value="1"/>
</dbReference>
<dbReference type="HOGENOM" id="CLU_543685_0_0_7"/>
<reference evidence="3 4" key="1">
    <citation type="journal article" date="2014" name="Nature">
        <title>An environmental bacterial taxon with a large and distinct metabolic repertoire.</title>
        <authorList>
            <person name="Wilson M.C."/>
            <person name="Mori T."/>
            <person name="Ruckert C."/>
            <person name="Uria A.R."/>
            <person name="Helf M.J."/>
            <person name="Takada K."/>
            <person name="Gernert C."/>
            <person name="Steffens U.A."/>
            <person name="Heycke N."/>
            <person name="Schmitt S."/>
            <person name="Rinke C."/>
            <person name="Helfrich E.J."/>
            <person name="Brachmann A.O."/>
            <person name="Gurgui C."/>
            <person name="Wakimoto T."/>
            <person name="Kracht M."/>
            <person name="Crusemann M."/>
            <person name="Hentschel U."/>
            <person name="Abe I."/>
            <person name="Matsunaga S."/>
            <person name="Kalinowski J."/>
            <person name="Takeyama H."/>
            <person name="Piel J."/>
        </authorList>
    </citation>
    <scope>NUCLEOTIDE SEQUENCE [LARGE SCALE GENOMIC DNA]</scope>
    <source>
        <strain evidence="4">TSY2</strain>
    </source>
</reference>
<dbReference type="GO" id="GO:0019632">
    <property type="term" value="P:shikimate metabolic process"/>
    <property type="evidence" value="ECO:0007669"/>
    <property type="project" value="TreeGrafter"/>
</dbReference>
<dbReference type="Proteomes" id="UP000019140">
    <property type="component" value="Unassembled WGS sequence"/>
</dbReference>
<dbReference type="InterPro" id="IPR046346">
    <property type="entry name" value="Aminoacid_DH-like_N_sf"/>
</dbReference>
<dbReference type="GO" id="GO:0004764">
    <property type="term" value="F:shikimate 3-dehydrogenase (NADP+) activity"/>
    <property type="evidence" value="ECO:0007669"/>
    <property type="project" value="InterPro"/>
</dbReference>
<dbReference type="InterPro" id="IPR036291">
    <property type="entry name" value="NAD(P)-bd_dom_sf"/>
</dbReference>
<dbReference type="GO" id="GO:0005829">
    <property type="term" value="C:cytosol"/>
    <property type="evidence" value="ECO:0007669"/>
    <property type="project" value="TreeGrafter"/>
</dbReference>
<feature type="domain" description="Shikimate dehydrogenase substrate binding N-terminal" evidence="2">
    <location>
        <begin position="227"/>
        <end position="314"/>
    </location>
</feature>
<accession>W4M2H1</accession>
<dbReference type="PANTHER" id="PTHR21089:SF9">
    <property type="entry name" value="SHIKIMATE DEHYDROGENASE-LIKE PROTEIN HI_0607"/>
    <property type="match status" value="1"/>
</dbReference>
<dbReference type="Pfam" id="PF01487">
    <property type="entry name" value="DHquinase_I"/>
    <property type="match status" value="1"/>
</dbReference>
<dbReference type="InterPro" id="IPR001381">
    <property type="entry name" value="DHquinase_I"/>
</dbReference>
<dbReference type="EMBL" id="AZHX01001380">
    <property type="protein sequence ID" value="ETX03817.1"/>
    <property type="molecule type" value="Genomic_DNA"/>
</dbReference>
<evidence type="ECO:0000313" key="3">
    <source>
        <dbReference type="EMBL" id="ETX03817.1"/>
    </source>
</evidence>
<dbReference type="SUPFAM" id="SSF51735">
    <property type="entry name" value="NAD(P)-binding Rossmann-fold domains"/>
    <property type="match status" value="1"/>
</dbReference>
<evidence type="ECO:0000313" key="4">
    <source>
        <dbReference type="Proteomes" id="UP000019140"/>
    </source>
</evidence>
<proteinExistence type="predicted"/>
<dbReference type="InterPro" id="IPR022893">
    <property type="entry name" value="Shikimate_DH_fam"/>
</dbReference>
<organism evidence="3 4">
    <name type="scientific">Candidatus Entotheonella gemina</name>
    <dbReference type="NCBI Taxonomy" id="1429439"/>
    <lineage>
        <taxon>Bacteria</taxon>
        <taxon>Pseudomonadati</taxon>
        <taxon>Nitrospinota/Tectimicrobiota group</taxon>
        <taxon>Candidatus Tectimicrobiota</taxon>
        <taxon>Candidatus Entotheonellia</taxon>
        <taxon>Candidatus Entotheonellales</taxon>
        <taxon>Candidatus Entotheonellaceae</taxon>
        <taxon>Candidatus Entotheonella</taxon>
    </lineage>
</organism>
<dbReference type="SUPFAM" id="SSF51569">
    <property type="entry name" value="Aldolase"/>
    <property type="match status" value="1"/>
</dbReference>
<dbReference type="AlphaFoldDB" id="W4M2H1"/>
<dbReference type="GO" id="GO:0003855">
    <property type="term" value="F:3-dehydroquinate dehydratase activity"/>
    <property type="evidence" value="ECO:0007669"/>
    <property type="project" value="InterPro"/>
</dbReference>
<dbReference type="GO" id="GO:0050661">
    <property type="term" value="F:NADP binding"/>
    <property type="evidence" value="ECO:0007669"/>
    <property type="project" value="TreeGrafter"/>
</dbReference>
<evidence type="ECO:0000256" key="1">
    <source>
        <dbReference type="ARBA" id="ARBA00023002"/>
    </source>
</evidence>
<dbReference type="InterPro" id="IPR013708">
    <property type="entry name" value="Shikimate_DH-bd_N"/>
</dbReference>
<comment type="caution">
    <text evidence="3">The sequence shown here is derived from an EMBL/GenBank/DDBJ whole genome shotgun (WGS) entry which is preliminary data.</text>
</comment>
<keyword evidence="1" id="KW-0560">Oxidoreductase</keyword>
<protein>
    <recommendedName>
        <fullName evidence="2">Shikimate dehydrogenase substrate binding N-terminal domain-containing protein</fullName>
    </recommendedName>
</protein>
<dbReference type="Gene3D" id="3.40.50.720">
    <property type="entry name" value="NAD(P)-binding Rossmann-like Domain"/>
    <property type="match status" value="1"/>
</dbReference>
<dbReference type="SUPFAM" id="SSF53223">
    <property type="entry name" value="Aminoacid dehydrogenase-like, N-terminal domain"/>
    <property type="match status" value="1"/>
</dbReference>
<sequence>MSQQALLVATLNTPSCSSGTPLATLPDAVQWVEVRADMAGDLDPIRLRRHFCGPLLYTLRSQAEGGMGGGVADNRRARLLRAAQQYDLIDLEGERDLIPELLAAIPPHRRVISWHGPATDANGLCDRLARLSTVSARLYRLVPQAETPGDALTPLAFLHRVGRADTTAYAAGPAGLWSRVVAPHLGAPVVFGSVASLPETGDMPTVTQLVEDYGFPELPAPESLYGIVGDPVLHSLSPRLHNAAYRTLGLSALYLPFQVTDFADFWHTVAEGNTLPSIGLALRGLTVASPHKEAALEVADMRSPIVQRAGSSNVFVRHNGAWLADTTDAEGILLALQDSGIQVDRQRVAVIGCGGSGRAAAAALDQAGADVTLINRSRARGELAVDLLGLPFVPLAEFTAEDFAIVVHATPVGRDDDRLPFALDGLRADAAVVDLVYGAEPTPLMTATRRAGRIAIDGRDILITQVRGQFRHMTGQEMPRELAYEMLGREAHMTAAALVES</sequence>
<evidence type="ECO:0000259" key="2">
    <source>
        <dbReference type="Pfam" id="PF08501"/>
    </source>
</evidence>
<keyword evidence="4" id="KW-1185">Reference proteome</keyword>
<dbReference type="GO" id="GO:0009423">
    <property type="term" value="P:chorismate biosynthetic process"/>
    <property type="evidence" value="ECO:0007669"/>
    <property type="project" value="TreeGrafter"/>
</dbReference>
<gene>
    <name evidence="3" type="ORF">ETSY2_32395</name>
</gene>